<evidence type="ECO:0000256" key="7">
    <source>
        <dbReference type="ARBA" id="ARBA00022927"/>
    </source>
</evidence>
<evidence type="ECO:0000256" key="2">
    <source>
        <dbReference type="ARBA" id="ARBA00010120"/>
    </source>
</evidence>
<feature type="transmembrane region" description="Helical" evidence="11">
    <location>
        <begin position="297"/>
        <end position="317"/>
    </location>
</feature>
<evidence type="ECO:0000256" key="6">
    <source>
        <dbReference type="ARBA" id="ARBA00022892"/>
    </source>
</evidence>
<keyword evidence="6" id="KW-0931">ER-Golgi transport</keyword>
<accession>A0A5N6L8K7</accession>
<organism evidence="12 13">
    <name type="scientific">Mikania micrantha</name>
    <name type="common">bitter vine</name>
    <dbReference type="NCBI Taxonomy" id="192012"/>
    <lineage>
        <taxon>Eukaryota</taxon>
        <taxon>Viridiplantae</taxon>
        <taxon>Streptophyta</taxon>
        <taxon>Embryophyta</taxon>
        <taxon>Tracheophyta</taxon>
        <taxon>Spermatophyta</taxon>
        <taxon>Magnoliopsida</taxon>
        <taxon>eudicotyledons</taxon>
        <taxon>Gunneridae</taxon>
        <taxon>Pentapetalae</taxon>
        <taxon>asterids</taxon>
        <taxon>campanulids</taxon>
        <taxon>Asterales</taxon>
        <taxon>Asteraceae</taxon>
        <taxon>Asteroideae</taxon>
        <taxon>Heliantheae alliance</taxon>
        <taxon>Eupatorieae</taxon>
        <taxon>Mikania</taxon>
    </lineage>
</organism>
<dbReference type="CDD" id="cd09272">
    <property type="entry name" value="RNase_HI_RT_Ty1"/>
    <property type="match status" value="1"/>
</dbReference>
<reference evidence="12 13" key="1">
    <citation type="submission" date="2019-05" db="EMBL/GenBank/DDBJ databases">
        <title>Mikania micrantha, genome provides insights into the molecular mechanism of rapid growth.</title>
        <authorList>
            <person name="Liu B."/>
        </authorList>
    </citation>
    <scope>NUCLEOTIDE SEQUENCE [LARGE SCALE GENOMIC DNA]</scope>
    <source>
        <strain evidence="12">NLD-2019</strain>
        <tissue evidence="12">Leaf</tissue>
    </source>
</reference>
<comment type="caution">
    <text evidence="11">Lacks conserved residue(s) required for the propagation of feature annotation.</text>
</comment>
<evidence type="ECO:0000256" key="3">
    <source>
        <dbReference type="ARBA" id="ARBA00022448"/>
    </source>
</evidence>
<evidence type="ECO:0000256" key="8">
    <source>
        <dbReference type="ARBA" id="ARBA00022989"/>
    </source>
</evidence>
<evidence type="ECO:0000256" key="4">
    <source>
        <dbReference type="ARBA" id="ARBA00022692"/>
    </source>
</evidence>
<evidence type="ECO:0000313" key="13">
    <source>
        <dbReference type="Proteomes" id="UP000326396"/>
    </source>
</evidence>
<keyword evidence="3 11" id="KW-0813">Transport</keyword>
<feature type="transmembrane region" description="Helical" evidence="11">
    <location>
        <begin position="337"/>
        <end position="354"/>
    </location>
</feature>
<keyword evidence="8 11" id="KW-1133">Transmembrane helix</keyword>
<sequence>MQQRYVVLCDNQSAIHLAKNSTFHKRTKHIDVRYHWIRDALEDKLFELDKVHTDDNCSDMLTKALSREKLKRKSGRTAAAKKKKRGEGIFVTFDLATFPADFPEFQPSDRLHFWTASSSHLGSLSNGGFCLITTMGGIRNPPLDNTLPPPQTSAPVDGSGGLLTPLPPGMSGATPNGSGGAFITPIGVAPVLDDSSSDAYSGKEKAERVRHYDLILSAWISRRDRFPKLILQADHKERTMNIFRLAGDMTHLVSVLVLLLKIHTIKSCAGISLKTQELYALVFTTRYLDLFTDYISLYNTVMKLIFLGSSFSIVWYIRRHKIVRRSYDKDQDTFRHYFIVLPCLVLALLIHHKFTFKEVMWTFSLYLEAVAILPQLVLLQRTRNIDNLTGQYVFLLGAYRALYILNWIYRHYTEPHYVHWITWIAGIVQTLLYADFFYYYFQSWKNNVKLQLPA</sequence>
<feature type="transmembrane region" description="Helical" evidence="11">
    <location>
        <begin position="360"/>
        <end position="379"/>
    </location>
</feature>
<dbReference type="EMBL" id="SZYD01002429">
    <property type="protein sequence ID" value="KAC9560168.1"/>
    <property type="molecule type" value="Genomic_DNA"/>
</dbReference>
<keyword evidence="9 11" id="KW-0472">Membrane</keyword>
<evidence type="ECO:0000256" key="10">
    <source>
        <dbReference type="ARBA" id="ARBA00023170"/>
    </source>
</evidence>
<name>A0A5N6L8K7_9ASTR</name>
<comment type="similarity">
    <text evidence="2 11">Belongs to the ERD2 family.</text>
</comment>
<evidence type="ECO:0000256" key="9">
    <source>
        <dbReference type="ARBA" id="ARBA00023136"/>
    </source>
</evidence>
<feature type="transmembrane region" description="Helical" evidence="11">
    <location>
        <begin position="421"/>
        <end position="441"/>
    </location>
</feature>
<dbReference type="PROSITE" id="PS00951">
    <property type="entry name" value="ER_LUMEN_RECEPTOR_1"/>
    <property type="match status" value="1"/>
</dbReference>
<gene>
    <name evidence="12" type="ORF">E3N88_45636</name>
</gene>
<dbReference type="PANTHER" id="PTHR10585">
    <property type="entry name" value="ER LUMEN PROTEIN RETAINING RECEPTOR"/>
    <property type="match status" value="1"/>
</dbReference>
<protein>
    <recommendedName>
        <fullName evidence="11">ER lumen protein-retaining receptor</fullName>
    </recommendedName>
</protein>
<dbReference type="GO" id="GO:0046923">
    <property type="term" value="F:ER retention sequence binding"/>
    <property type="evidence" value="ECO:0007669"/>
    <property type="project" value="InterPro"/>
</dbReference>
<feature type="transmembrane region" description="Helical" evidence="11">
    <location>
        <begin position="391"/>
        <end position="409"/>
    </location>
</feature>
<dbReference type="GO" id="GO:0016192">
    <property type="term" value="P:vesicle-mediated transport"/>
    <property type="evidence" value="ECO:0007669"/>
    <property type="project" value="UniProtKB-KW"/>
</dbReference>
<dbReference type="GO" id="GO:0005789">
    <property type="term" value="C:endoplasmic reticulum membrane"/>
    <property type="evidence" value="ECO:0007669"/>
    <property type="project" value="UniProtKB-SubCell"/>
</dbReference>
<keyword evidence="5 11" id="KW-0256">Endoplasmic reticulum</keyword>
<evidence type="ECO:0000313" key="12">
    <source>
        <dbReference type="EMBL" id="KAC9560168.1"/>
    </source>
</evidence>
<dbReference type="GO" id="GO:0006621">
    <property type="term" value="P:protein retention in ER lumen"/>
    <property type="evidence" value="ECO:0007669"/>
    <property type="project" value="InterPro"/>
</dbReference>
<keyword evidence="10 11" id="KW-0675">Receptor</keyword>
<dbReference type="InterPro" id="IPR000133">
    <property type="entry name" value="ER_ret_rcpt"/>
</dbReference>
<dbReference type="Pfam" id="PF00810">
    <property type="entry name" value="ER_lumen_recept"/>
    <property type="match status" value="1"/>
</dbReference>
<evidence type="ECO:0000256" key="5">
    <source>
        <dbReference type="ARBA" id="ARBA00022824"/>
    </source>
</evidence>
<dbReference type="OrthoDB" id="7694678at2759"/>
<keyword evidence="4 11" id="KW-0812">Transmembrane</keyword>
<keyword evidence="13" id="KW-1185">Reference proteome</keyword>
<dbReference type="PRINTS" id="PR00660">
    <property type="entry name" value="ERLUMENR"/>
</dbReference>
<dbReference type="AlphaFoldDB" id="A0A5N6L8K7"/>
<proteinExistence type="inferred from homology"/>
<comment type="caution">
    <text evidence="12">The sequence shown here is derived from an EMBL/GenBank/DDBJ whole genome shotgun (WGS) entry which is preliminary data.</text>
</comment>
<comment type="subcellular location">
    <subcellularLocation>
        <location evidence="1 11">Endoplasmic reticulum membrane</location>
        <topology evidence="1 11">Multi-pass membrane protein</topology>
    </subcellularLocation>
</comment>
<evidence type="ECO:0000256" key="1">
    <source>
        <dbReference type="ARBA" id="ARBA00004477"/>
    </source>
</evidence>
<dbReference type="Proteomes" id="UP000326396">
    <property type="component" value="Unassembled WGS sequence"/>
</dbReference>
<evidence type="ECO:0000256" key="11">
    <source>
        <dbReference type="RuleBase" id="RU000634"/>
    </source>
</evidence>
<dbReference type="GO" id="GO:0015031">
    <property type="term" value="P:protein transport"/>
    <property type="evidence" value="ECO:0007669"/>
    <property type="project" value="UniProtKB-KW"/>
</dbReference>
<dbReference type="PROSITE" id="PS00952">
    <property type="entry name" value="ER_LUMEN_RECEPTOR_2"/>
    <property type="match status" value="1"/>
</dbReference>
<keyword evidence="7 11" id="KW-0653">Protein transport</keyword>